<proteinExistence type="predicted"/>
<organism evidence="1 2">
    <name type="scientific">Stephania cephalantha</name>
    <dbReference type="NCBI Taxonomy" id="152367"/>
    <lineage>
        <taxon>Eukaryota</taxon>
        <taxon>Viridiplantae</taxon>
        <taxon>Streptophyta</taxon>
        <taxon>Embryophyta</taxon>
        <taxon>Tracheophyta</taxon>
        <taxon>Spermatophyta</taxon>
        <taxon>Magnoliopsida</taxon>
        <taxon>Ranunculales</taxon>
        <taxon>Menispermaceae</taxon>
        <taxon>Menispermoideae</taxon>
        <taxon>Cissampelideae</taxon>
        <taxon>Stephania</taxon>
    </lineage>
</organism>
<dbReference type="EMBL" id="JBBNAG010000005">
    <property type="protein sequence ID" value="KAK9132260.1"/>
    <property type="molecule type" value="Genomic_DNA"/>
</dbReference>
<evidence type="ECO:0000313" key="2">
    <source>
        <dbReference type="Proteomes" id="UP001419268"/>
    </source>
</evidence>
<dbReference type="AlphaFoldDB" id="A0AAP0JEU9"/>
<name>A0AAP0JEU9_9MAGN</name>
<dbReference type="Proteomes" id="UP001419268">
    <property type="component" value="Unassembled WGS sequence"/>
</dbReference>
<accession>A0AAP0JEU9</accession>
<sequence length="52" mass="5637">MNRLANSSPISSEKPSLKQLQMALLKFLLVNPAEVELIFCHGNLASAASYCS</sequence>
<reference evidence="1 2" key="1">
    <citation type="submission" date="2024-01" db="EMBL/GenBank/DDBJ databases">
        <title>Genome assemblies of Stephania.</title>
        <authorList>
            <person name="Yang L."/>
        </authorList>
    </citation>
    <scope>NUCLEOTIDE SEQUENCE [LARGE SCALE GENOMIC DNA]</scope>
    <source>
        <strain evidence="1">JXDWG</strain>
        <tissue evidence="1">Leaf</tissue>
    </source>
</reference>
<evidence type="ECO:0000313" key="1">
    <source>
        <dbReference type="EMBL" id="KAK9132260.1"/>
    </source>
</evidence>
<comment type="caution">
    <text evidence="1">The sequence shown here is derived from an EMBL/GenBank/DDBJ whole genome shotgun (WGS) entry which is preliminary data.</text>
</comment>
<keyword evidence="2" id="KW-1185">Reference proteome</keyword>
<protein>
    <submittedName>
        <fullName evidence="1">Uncharacterized protein</fullName>
    </submittedName>
</protein>
<gene>
    <name evidence="1" type="ORF">Scep_011788</name>
</gene>